<keyword evidence="2" id="KW-0479">Metal-binding</keyword>
<keyword evidence="5" id="KW-0238">DNA-binding</keyword>
<dbReference type="Pfam" id="PF00172">
    <property type="entry name" value="Zn_clus"/>
    <property type="match status" value="1"/>
</dbReference>
<dbReference type="InterPro" id="IPR036864">
    <property type="entry name" value="Zn2-C6_fun-type_DNA-bd_sf"/>
</dbReference>
<dbReference type="SUPFAM" id="SSF57701">
    <property type="entry name" value="Zn2/Cys6 DNA-binding domain"/>
    <property type="match status" value="1"/>
</dbReference>
<evidence type="ECO:0000256" key="4">
    <source>
        <dbReference type="ARBA" id="ARBA00023015"/>
    </source>
</evidence>
<evidence type="ECO:0000256" key="5">
    <source>
        <dbReference type="ARBA" id="ARBA00023125"/>
    </source>
</evidence>
<dbReference type="GO" id="GO:0005634">
    <property type="term" value="C:nucleus"/>
    <property type="evidence" value="ECO:0007669"/>
    <property type="project" value="UniProtKB-SubCell"/>
</dbReference>
<dbReference type="PROSITE" id="PS00463">
    <property type="entry name" value="ZN2_CY6_FUNGAL_1"/>
    <property type="match status" value="1"/>
</dbReference>
<dbReference type="CDD" id="cd12148">
    <property type="entry name" value="fungal_TF_MHR"/>
    <property type="match status" value="1"/>
</dbReference>
<dbReference type="AlphaFoldDB" id="A0A7J6IVZ0"/>
<keyword evidence="10" id="KW-1185">Reference proteome</keyword>
<dbReference type="PANTHER" id="PTHR47782">
    <property type="entry name" value="ZN(II)2CYS6 TRANSCRIPTION FACTOR (EUROFUNG)-RELATED"/>
    <property type="match status" value="1"/>
</dbReference>
<evidence type="ECO:0000256" key="3">
    <source>
        <dbReference type="ARBA" id="ARBA00022833"/>
    </source>
</evidence>
<dbReference type="CDD" id="cd14723">
    <property type="entry name" value="ZIP_Ppr1"/>
    <property type="match status" value="1"/>
</dbReference>
<dbReference type="OrthoDB" id="189997at2759"/>
<dbReference type="SMART" id="SM00066">
    <property type="entry name" value="GAL4"/>
    <property type="match status" value="1"/>
</dbReference>
<organism evidence="9 10">
    <name type="scientific">Colletotrichum fructicola (strain Nara gc5)</name>
    <name type="common">Anthracnose fungus</name>
    <name type="synonym">Colletotrichum gloeosporioides (strain Nara gc5)</name>
    <dbReference type="NCBI Taxonomy" id="1213859"/>
    <lineage>
        <taxon>Eukaryota</taxon>
        <taxon>Fungi</taxon>
        <taxon>Dikarya</taxon>
        <taxon>Ascomycota</taxon>
        <taxon>Pezizomycotina</taxon>
        <taxon>Sordariomycetes</taxon>
        <taxon>Hypocreomycetidae</taxon>
        <taxon>Glomerellales</taxon>
        <taxon>Glomerellaceae</taxon>
        <taxon>Colletotrichum</taxon>
        <taxon>Colletotrichum gloeosporioides species complex</taxon>
    </lineage>
</organism>
<sequence>MLQTCNRCRNRRIKCDSRLPACANCSRSDLDCTFRDDALQQDIPRSYIQSLNEKIENLQSQLALNRPESLHQNPSDNGSQSFHILIPARPGSDIHLDNSVPSRFARVVFEALPLAEASPNIDDIFTETDGSLSPSISYNDRSQLTPSILRYLLGRYERCITPQYAVFMPQLLNHDGASFKKLPESSKFKALMACGIAAARESYRNPSWKPLAQTCRDWANELVTPIISAGNSDTLTAVLLLLIYELAEPSRGVTWELLDLAARTCLQLGWHQAPLVPIAGRAGQDGGQDNMSRAHTCGPDEIRLMSVLRKIEGSLQTIFSRPSMLSGSKLPTTSESETLYNLYARISDQLYGRGGVYEAQGCPFVGEVETLMHLLDTFHTQHPAAKETWISFLPICFTHKQCLFCFQEADEDNAKGMKTLRRKVVSQASELISTVHACASSPHDFIPPIKASSRAFIAGCSIATGISKKWTLAQSHAKDLIRCTEILALFAPHWKGGDDYLSVWRTIINVLELE</sequence>
<evidence type="ECO:0000256" key="2">
    <source>
        <dbReference type="ARBA" id="ARBA00022723"/>
    </source>
</evidence>
<dbReference type="PROSITE" id="PS50048">
    <property type="entry name" value="ZN2_CY6_FUNGAL_2"/>
    <property type="match status" value="1"/>
</dbReference>
<dbReference type="GeneID" id="43616746"/>
<evidence type="ECO:0000256" key="1">
    <source>
        <dbReference type="ARBA" id="ARBA00004123"/>
    </source>
</evidence>
<dbReference type="Gene3D" id="4.10.240.10">
    <property type="entry name" value="Zn(2)-C6 fungal-type DNA-binding domain"/>
    <property type="match status" value="1"/>
</dbReference>
<keyword evidence="3" id="KW-0862">Zinc</keyword>
<evidence type="ECO:0000259" key="8">
    <source>
        <dbReference type="PROSITE" id="PS50048"/>
    </source>
</evidence>
<evidence type="ECO:0000313" key="10">
    <source>
        <dbReference type="Proteomes" id="UP000011096"/>
    </source>
</evidence>
<dbReference type="InterPro" id="IPR052202">
    <property type="entry name" value="Yeast_MetPath_Reg"/>
</dbReference>
<protein>
    <submittedName>
        <fullName evidence="9">Transcriptional activator protein acu-15</fullName>
    </submittedName>
</protein>
<dbReference type="GO" id="GO:0000981">
    <property type="term" value="F:DNA-binding transcription factor activity, RNA polymerase II-specific"/>
    <property type="evidence" value="ECO:0007669"/>
    <property type="project" value="InterPro"/>
</dbReference>
<dbReference type="InterPro" id="IPR001138">
    <property type="entry name" value="Zn2Cys6_DnaBD"/>
</dbReference>
<keyword evidence="7" id="KW-0539">Nucleus</keyword>
<dbReference type="PANTHER" id="PTHR47782:SF1">
    <property type="entry name" value="PYRIMIDINE PATHWAY REGULATORY PROTEIN 1"/>
    <property type="match status" value="1"/>
</dbReference>
<comment type="subcellular location">
    <subcellularLocation>
        <location evidence="1">Nucleus</location>
    </subcellularLocation>
</comment>
<dbReference type="Proteomes" id="UP000011096">
    <property type="component" value="Unassembled WGS sequence"/>
</dbReference>
<comment type="caution">
    <text evidence="9">The sequence shown here is derived from an EMBL/GenBank/DDBJ whole genome shotgun (WGS) entry which is preliminary data.</text>
</comment>
<reference evidence="9 10" key="1">
    <citation type="submission" date="2012-08" db="EMBL/GenBank/DDBJ databases">
        <authorList>
            <person name="Gan P.H.P."/>
            <person name="Ikeda K."/>
            <person name="Irieda H."/>
            <person name="Narusaka M."/>
            <person name="O'Connell R.J."/>
            <person name="Narusaka Y."/>
            <person name="Takano Y."/>
            <person name="Kubo Y."/>
            <person name="Shirasu K."/>
        </authorList>
    </citation>
    <scope>NUCLEOTIDE SEQUENCE [LARGE SCALE GENOMIC DNA]</scope>
    <source>
        <strain evidence="9 10">Nara gc5</strain>
    </source>
</reference>
<evidence type="ECO:0000313" key="9">
    <source>
        <dbReference type="EMBL" id="KAF4481057.1"/>
    </source>
</evidence>
<dbReference type="GO" id="GO:0008270">
    <property type="term" value="F:zinc ion binding"/>
    <property type="evidence" value="ECO:0007669"/>
    <property type="project" value="InterPro"/>
</dbReference>
<gene>
    <name evidence="9" type="ORF">CGGC5_v011435</name>
</gene>
<reference evidence="9 10" key="2">
    <citation type="submission" date="2020-04" db="EMBL/GenBank/DDBJ databases">
        <title>Genome sequencing and assembly of multiple isolates from the Colletotrichum gloeosporioides species complex.</title>
        <authorList>
            <person name="Gan P."/>
            <person name="Shirasu K."/>
        </authorList>
    </citation>
    <scope>NUCLEOTIDE SEQUENCE [LARGE SCALE GENOMIC DNA]</scope>
    <source>
        <strain evidence="9 10">Nara gc5</strain>
    </source>
</reference>
<feature type="domain" description="Zn(2)-C6 fungal-type" evidence="8">
    <location>
        <begin position="4"/>
        <end position="34"/>
    </location>
</feature>
<evidence type="ECO:0000256" key="7">
    <source>
        <dbReference type="ARBA" id="ARBA00023242"/>
    </source>
</evidence>
<evidence type="ECO:0000256" key="6">
    <source>
        <dbReference type="ARBA" id="ARBA00023163"/>
    </source>
</evidence>
<dbReference type="GO" id="GO:0043565">
    <property type="term" value="F:sequence-specific DNA binding"/>
    <property type="evidence" value="ECO:0007669"/>
    <property type="project" value="TreeGrafter"/>
</dbReference>
<dbReference type="CDD" id="cd00067">
    <property type="entry name" value="GAL4"/>
    <property type="match status" value="1"/>
</dbReference>
<name>A0A7J6IVZ0_COLFN</name>
<keyword evidence="4" id="KW-0805">Transcription regulation</keyword>
<dbReference type="EMBL" id="ANPB02000006">
    <property type="protein sequence ID" value="KAF4481057.1"/>
    <property type="molecule type" value="Genomic_DNA"/>
</dbReference>
<keyword evidence="6" id="KW-0804">Transcription</keyword>
<dbReference type="GO" id="GO:0045944">
    <property type="term" value="P:positive regulation of transcription by RNA polymerase II"/>
    <property type="evidence" value="ECO:0007669"/>
    <property type="project" value="TreeGrafter"/>
</dbReference>
<dbReference type="InParanoid" id="A0A7J6IVZ0"/>
<proteinExistence type="predicted"/>
<accession>A0A7J6IVZ0</accession>
<dbReference type="RefSeq" id="XP_031888106.1">
    <property type="nucleotide sequence ID" value="XM_032032706.1"/>
</dbReference>